<dbReference type="Gene3D" id="1.10.260.40">
    <property type="entry name" value="lambda repressor-like DNA-binding domains"/>
    <property type="match status" value="1"/>
</dbReference>
<dbReference type="AlphaFoldDB" id="A0A1H7B2G6"/>
<evidence type="ECO:0000313" key="2">
    <source>
        <dbReference type="EMBL" id="SEJ68430.1"/>
    </source>
</evidence>
<dbReference type="InterPro" id="IPR010982">
    <property type="entry name" value="Lambda_DNA-bd_dom_sf"/>
</dbReference>
<name>A0A1H7B2G6_9RHOB</name>
<dbReference type="CDD" id="cd00093">
    <property type="entry name" value="HTH_XRE"/>
    <property type="match status" value="1"/>
</dbReference>
<feature type="domain" description="HTH cro/C1-type" evidence="1">
    <location>
        <begin position="1"/>
        <end position="46"/>
    </location>
</feature>
<evidence type="ECO:0000259" key="1">
    <source>
        <dbReference type="PROSITE" id="PS50943"/>
    </source>
</evidence>
<dbReference type="Pfam" id="PF01381">
    <property type="entry name" value="HTH_3"/>
    <property type="match status" value="1"/>
</dbReference>
<dbReference type="EMBL" id="FNYD01000006">
    <property type="protein sequence ID" value="SEJ68430.1"/>
    <property type="molecule type" value="Genomic_DNA"/>
</dbReference>
<gene>
    <name evidence="2" type="ORF">SAMN05444007_106153</name>
</gene>
<keyword evidence="3" id="KW-1185">Reference proteome</keyword>
<evidence type="ECO:0000313" key="3">
    <source>
        <dbReference type="Proteomes" id="UP000199379"/>
    </source>
</evidence>
<protein>
    <submittedName>
        <fullName evidence="2">Helix-turn-helix</fullName>
    </submittedName>
</protein>
<dbReference type="OrthoDB" id="9803379at2"/>
<dbReference type="GO" id="GO:0003677">
    <property type="term" value="F:DNA binding"/>
    <property type="evidence" value="ECO:0007669"/>
    <property type="project" value="InterPro"/>
</dbReference>
<reference evidence="2 3" key="1">
    <citation type="submission" date="2016-10" db="EMBL/GenBank/DDBJ databases">
        <authorList>
            <person name="de Groot N.N."/>
        </authorList>
    </citation>
    <scope>NUCLEOTIDE SEQUENCE [LARGE SCALE GENOMIC DNA]</scope>
    <source>
        <strain evidence="2 3">DSM 29340</strain>
    </source>
</reference>
<proteinExistence type="predicted"/>
<dbReference type="SUPFAM" id="SSF47413">
    <property type="entry name" value="lambda repressor-like DNA-binding domains"/>
    <property type="match status" value="1"/>
</dbReference>
<dbReference type="Proteomes" id="UP000199379">
    <property type="component" value="Unassembled WGS sequence"/>
</dbReference>
<dbReference type="PROSITE" id="PS50943">
    <property type="entry name" value="HTH_CROC1"/>
    <property type="match status" value="1"/>
</dbReference>
<sequence>MSQEELAGLIDLSRPYLAQIESGARNLTAKKQEMIAAALEVDPVELVDFSAPDQDDEKMLLMAFRSLNPEQRKAWLGWAQVALGSDSQDQDA</sequence>
<accession>A0A1H7B2G6</accession>
<dbReference type="InterPro" id="IPR001387">
    <property type="entry name" value="Cro/C1-type_HTH"/>
</dbReference>
<organism evidence="2 3">
    <name type="scientific">Cribrihabitans marinus</name>
    <dbReference type="NCBI Taxonomy" id="1227549"/>
    <lineage>
        <taxon>Bacteria</taxon>
        <taxon>Pseudomonadati</taxon>
        <taxon>Pseudomonadota</taxon>
        <taxon>Alphaproteobacteria</taxon>
        <taxon>Rhodobacterales</taxon>
        <taxon>Paracoccaceae</taxon>
        <taxon>Cribrihabitans</taxon>
    </lineage>
</organism>